<dbReference type="SUPFAM" id="SSF53474">
    <property type="entry name" value="alpha/beta-Hydrolases"/>
    <property type="match status" value="1"/>
</dbReference>
<dbReference type="InterPro" id="IPR029058">
    <property type="entry name" value="AB_hydrolase_fold"/>
</dbReference>
<dbReference type="GO" id="GO:0016747">
    <property type="term" value="F:acyltransferase activity, transferring groups other than amino-acyl groups"/>
    <property type="evidence" value="ECO:0007669"/>
    <property type="project" value="TreeGrafter"/>
</dbReference>
<dbReference type="InterPro" id="IPR050583">
    <property type="entry name" value="Mycobacterial_A85_antigen"/>
</dbReference>
<proteinExistence type="predicted"/>
<keyword evidence="2" id="KW-1185">Reference proteome</keyword>
<protein>
    <submittedName>
        <fullName evidence="1">Putative esterase</fullName>
    </submittedName>
</protein>
<dbReference type="PANTHER" id="PTHR48098:SF1">
    <property type="entry name" value="DIACYLGLYCEROL ACYLTRANSFERASE_MYCOLYLTRANSFERASE AG85A"/>
    <property type="match status" value="1"/>
</dbReference>
<dbReference type="Proteomes" id="UP000316095">
    <property type="component" value="Unassembled WGS sequence"/>
</dbReference>
<comment type="caution">
    <text evidence="1">The sequence shown here is derived from an EMBL/GenBank/DDBJ whole genome shotgun (WGS) entry which is preliminary data.</text>
</comment>
<name>A0A5C5XNZ8_9PLAN</name>
<dbReference type="OrthoDB" id="184858at2"/>
<dbReference type="RefSeq" id="WP_146506013.1">
    <property type="nucleotide sequence ID" value="NZ_SJPG01000001.1"/>
</dbReference>
<evidence type="ECO:0000313" key="1">
    <source>
        <dbReference type="EMBL" id="TWT64289.1"/>
    </source>
</evidence>
<dbReference type="InterPro" id="IPR000801">
    <property type="entry name" value="Esterase-like"/>
</dbReference>
<sequence>MIISRLAFGSFLLLIVSSMAFYEETWASSPTLEYMREIRVHKIESPDQSEATQVRVLLPPDLDTNKLYPVIYVLPVEQGSESRFGDGLLEVREHRLHKKYNCIFVAPTFSQLPWYADHPDNKEIHQESYFLKTVVPFVEKTYPVSNKPEDRLLLGFSKSGWGAWSLLLRHPNYFGLAAAWDAPLMMKQIGKYGNGPIFGTQENFETYRIDNLLRANAESLQDQPRLILTGIGNFAEHHEQAHQLLEELKIPHHYRDTPERSHNWHSGWVSEAVELLMKED</sequence>
<evidence type="ECO:0000313" key="2">
    <source>
        <dbReference type="Proteomes" id="UP000316095"/>
    </source>
</evidence>
<accession>A0A5C5XNZ8</accession>
<dbReference type="AlphaFoldDB" id="A0A5C5XNZ8"/>
<reference evidence="1 2" key="1">
    <citation type="submission" date="2019-02" db="EMBL/GenBank/DDBJ databases">
        <title>Deep-cultivation of Planctomycetes and their phenomic and genomic characterization uncovers novel biology.</title>
        <authorList>
            <person name="Wiegand S."/>
            <person name="Jogler M."/>
            <person name="Boedeker C."/>
            <person name="Pinto D."/>
            <person name="Vollmers J."/>
            <person name="Rivas-Marin E."/>
            <person name="Kohn T."/>
            <person name="Peeters S.H."/>
            <person name="Heuer A."/>
            <person name="Rast P."/>
            <person name="Oberbeckmann S."/>
            <person name="Bunk B."/>
            <person name="Jeske O."/>
            <person name="Meyerdierks A."/>
            <person name="Storesund J.E."/>
            <person name="Kallscheuer N."/>
            <person name="Luecker S."/>
            <person name="Lage O.M."/>
            <person name="Pohl T."/>
            <person name="Merkel B.J."/>
            <person name="Hornburger P."/>
            <person name="Mueller R.-W."/>
            <person name="Bruemmer F."/>
            <person name="Labrenz M."/>
            <person name="Spormann A.M."/>
            <person name="Op Den Camp H."/>
            <person name="Overmann J."/>
            <person name="Amann R."/>
            <person name="Jetten M.S.M."/>
            <person name="Mascher T."/>
            <person name="Medema M.H."/>
            <person name="Devos D.P."/>
            <person name="Kaster A.-K."/>
            <person name="Ovreas L."/>
            <person name="Rohde M."/>
            <person name="Galperin M.Y."/>
            <person name="Jogler C."/>
        </authorList>
    </citation>
    <scope>NUCLEOTIDE SEQUENCE [LARGE SCALE GENOMIC DNA]</scope>
    <source>
        <strain evidence="1 2">Pan54</strain>
    </source>
</reference>
<dbReference type="EMBL" id="SJPG01000001">
    <property type="protein sequence ID" value="TWT64289.1"/>
    <property type="molecule type" value="Genomic_DNA"/>
</dbReference>
<organism evidence="1 2">
    <name type="scientific">Rubinisphaera italica</name>
    <dbReference type="NCBI Taxonomy" id="2527969"/>
    <lineage>
        <taxon>Bacteria</taxon>
        <taxon>Pseudomonadati</taxon>
        <taxon>Planctomycetota</taxon>
        <taxon>Planctomycetia</taxon>
        <taxon>Planctomycetales</taxon>
        <taxon>Planctomycetaceae</taxon>
        <taxon>Rubinisphaera</taxon>
    </lineage>
</organism>
<gene>
    <name evidence="1" type="ORF">Pan54_50510</name>
</gene>
<dbReference type="Gene3D" id="3.40.50.1820">
    <property type="entry name" value="alpha/beta hydrolase"/>
    <property type="match status" value="1"/>
</dbReference>
<dbReference type="Pfam" id="PF00756">
    <property type="entry name" value="Esterase"/>
    <property type="match status" value="1"/>
</dbReference>
<dbReference type="PANTHER" id="PTHR48098">
    <property type="entry name" value="ENTEROCHELIN ESTERASE-RELATED"/>
    <property type="match status" value="1"/>
</dbReference>